<reference evidence="1" key="1">
    <citation type="submission" date="2021-01" db="EMBL/GenBank/DDBJ databases">
        <authorList>
            <person name="Corre E."/>
            <person name="Pelletier E."/>
            <person name="Niang G."/>
            <person name="Scheremetjew M."/>
            <person name="Finn R."/>
            <person name="Kale V."/>
            <person name="Holt S."/>
            <person name="Cochrane G."/>
            <person name="Meng A."/>
            <person name="Brown T."/>
            <person name="Cohen L."/>
        </authorList>
    </citation>
    <scope>NUCLEOTIDE SEQUENCE</scope>
    <source>
        <strain evidence="1">UTEX LB 985</strain>
    </source>
</reference>
<sequence>MSGEILDVSDALECFFDFIRPVCSSMTVDPDVFRRTCAYTYDVSKTLLRHKQTLRLIFDELDKMSHTTGALITLPVWRAFLRGLNFVGDDVSERDAKLCFVWSIMCVIDGQTADGFLKETCLPFEGFLEALCRLATLKAFPTDEEIEAAGDSDAGLYMSRLKNEQEDQYETMLTERAGRWGDIPGNQPMHRCIHHMLMMIIRRVEDSEVNGHNTTSDLKISPKEFRQWVERSMKGQKQ</sequence>
<protein>
    <submittedName>
        <fullName evidence="1">Uncharacterized protein</fullName>
    </submittedName>
</protein>
<evidence type="ECO:0000313" key="1">
    <source>
        <dbReference type="EMBL" id="CAD9535227.1"/>
    </source>
</evidence>
<organism evidence="1">
    <name type="scientific">Haptolina brevifila</name>
    <dbReference type="NCBI Taxonomy" id="156173"/>
    <lineage>
        <taxon>Eukaryota</taxon>
        <taxon>Haptista</taxon>
        <taxon>Haptophyta</taxon>
        <taxon>Prymnesiophyceae</taxon>
        <taxon>Prymnesiales</taxon>
        <taxon>Prymnesiaceae</taxon>
        <taxon>Haptolina</taxon>
    </lineage>
</organism>
<dbReference type="EMBL" id="HBGU01072414">
    <property type="protein sequence ID" value="CAD9535227.1"/>
    <property type="molecule type" value="Transcribed_RNA"/>
</dbReference>
<name>A0A7S2NEA9_9EUKA</name>
<accession>A0A7S2NEA9</accession>
<gene>
    <name evidence="1" type="ORF">CBRE1094_LOCUS39474</name>
</gene>
<dbReference type="AlphaFoldDB" id="A0A7S2NEA9"/>
<proteinExistence type="predicted"/>